<accession>X1G671</accession>
<name>X1G671_9ZZZZ</name>
<gene>
    <name evidence="1" type="ORF">S01H4_65740</name>
</gene>
<comment type="caution">
    <text evidence="1">The sequence shown here is derived from an EMBL/GenBank/DDBJ whole genome shotgun (WGS) entry which is preliminary data.</text>
</comment>
<feature type="non-terminal residue" evidence="1">
    <location>
        <position position="97"/>
    </location>
</feature>
<proteinExistence type="predicted"/>
<sequence>AQISETKQWIKNPNFISPIEPPWFWENGTEGDNSDVNATSSPGQANFEVLGETRTFTVVSGVVNSSTSPGWKQFNKTGFFLPDTAQIRSYGCYVYHR</sequence>
<reference evidence="1" key="1">
    <citation type="journal article" date="2014" name="Front. Microbiol.">
        <title>High frequency of phylogenetically diverse reductive dehalogenase-homologous genes in deep subseafloor sedimentary metagenomes.</title>
        <authorList>
            <person name="Kawai M."/>
            <person name="Futagami T."/>
            <person name="Toyoda A."/>
            <person name="Takaki Y."/>
            <person name="Nishi S."/>
            <person name="Hori S."/>
            <person name="Arai W."/>
            <person name="Tsubouchi T."/>
            <person name="Morono Y."/>
            <person name="Uchiyama I."/>
            <person name="Ito T."/>
            <person name="Fujiyama A."/>
            <person name="Inagaki F."/>
            <person name="Takami H."/>
        </authorList>
    </citation>
    <scope>NUCLEOTIDE SEQUENCE</scope>
    <source>
        <strain evidence="1">Expedition CK06-06</strain>
    </source>
</reference>
<organism evidence="1">
    <name type="scientific">marine sediment metagenome</name>
    <dbReference type="NCBI Taxonomy" id="412755"/>
    <lineage>
        <taxon>unclassified sequences</taxon>
        <taxon>metagenomes</taxon>
        <taxon>ecological metagenomes</taxon>
    </lineage>
</organism>
<protein>
    <submittedName>
        <fullName evidence="1">Uncharacterized protein</fullName>
    </submittedName>
</protein>
<dbReference type="EMBL" id="BART01040351">
    <property type="protein sequence ID" value="GAH28468.1"/>
    <property type="molecule type" value="Genomic_DNA"/>
</dbReference>
<evidence type="ECO:0000313" key="1">
    <source>
        <dbReference type="EMBL" id="GAH28468.1"/>
    </source>
</evidence>
<dbReference type="AlphaFoldDB" id="X1G671"/>
<feature type="non-terminal residue" evidence="1">
    <location>
        <position position="1"/>
    </location>
</feature>